<dbReference type="PROSITE" id="PS50883">
    <property type="entry name" value="EAL"/>
    <property type="match status" value="1"/>
</dbReference>
<comment type="subcellular location">
    <subcellularLocation>
        <location evidence="1">Cell membrane</location>
        <topology evidence="1">Multi-pass membrane protein</topology>
    </subcellularLocation>
</comment>
<dbReference type="EC" id="3.1.4.52" evidence="2"/>
<dbReference type="AlphaFoldDB" id="A0A6S7D4D6"/>
<keyword evidence="5 10" id="KW-0812">Transmembrane</keyword>
<evidence type="ECO:0000256" key="1">
    <source>
        <dbReference type="ARBA" id="ARBA00004651"/>
    </source>
</evidence>
<keyword evidence="7 10" id="KW-1133">Transmembrane helix</keyword>
<dbReference type="GO" id="GO:0071111">
    <property type="term" value="F:cyclic-guanylate-specific phosphodiesterase activity"/>
    <property type="evidence" value="ECO:0007669"/>
    <property type="project" value="UniProtKB-EC"/>
</dbReference>
<organism evidence="12 13">
    <name type="scientific">Achromobacter piechaudii</name>
    <dbReference type="NCBI Taxonomy" id="72556"/>
    <lineage>
        <taxon>Bacteria</taxon>
        <taxon>Pseudomonadati</taxon>
        <taxon>Pseudomonadota</taxon>
        <taxon>Betaproteobacteria</taxon>
        <taxon>Burkholderiales</taxon>
        <taxon>Alcaligenaceae</taxon>
        <taxon>Achromobacter</taxon>
    </lineage>
</organism>
<keyword evidence="8 10" id="KW-0472">Membrane</keyword>
<reference evidence="12 13" key="1">
    <citation type="submission" date="2020-04" db="EMBL/GenBank/DDBJ databases">
        <authorList>
            <person name="De Canck E."/>
        </authorList>
    </citation>
    <scope>NUCLEOTIDE SEQUENCE [LARGE SCALE GENOMIC DNA]</scope>
    <source>
        <strain evidence="12 13">LMG 1861</strain>
    </source>
</reference>
<keyword evidence="4" id="KW-0973">c-di-GMP</keyword>
<evidence type="ECO:0000256" key="2">
    <source>
        <dbReference type="ARBA" id="ARBA00012282"/>
    </source>
</evidence>
<dbReference type="CDD" id="cd01948">
    <property type="entry name" value="EAL"/>
    <property type="match status" value="1"/>
</dbReference>
<name>A0A6S7D4D6_9BURK</name>
<evidence type="ECO:0000313" key="13">
    <source>
        <dbReference type="Proteomes" id="UP000494105"/>
    </source>
</evidence>
<dbReference type="PANTHER" id="PTHR33121">
    <property type="entry name" value="CYCLIC DI-GMP PHOSPHODIESTERASE PDEF"/>
    <property type="match status" value="1"/>
</dbReference>
<evidence type="ECO:0000313" key="12">
    <source>
        <dbReference type="EMBL" id="CAB3831729.1"/>
    </source>
</evidence>
<comment type="catalytic activity">
    <reaction evidence="9">
        <text>3',3'-c-di-GMP + H2O = 5'-phosphoguanylyl(3'-&gt;5')guanosine + H(+)</text>
        <dbReference type="Rhea" id="RHEA:24902"/>
        <dbReference type="ChEBI" id="CHEBI:15377"/>
        <dbReference type="ChEBI" id="CHEBI:15378"/>
        <dbReference type="ChEBI" id="CHEBI:58754"/>
        <dbReference type="ChEBI" id="CHEBI:58805"/>
        <dbReference type="EC" id="3.1.4.52"/>
    </reaction>
</comment>
<dbReference type="SUPFAM" id="SSF141868">
    <property type="entry name" value="EAL domain-like"/>
    <property type="match status" value="1"/>
</dbReference>
<evidence type="ECO:0000256" key="3">
    <source>
        <dbReference type="ARBA" id="ARBA00022475"/>
    </source>
</evidence>
<sequence length="548" mass="60134">MATSGMTVRVPSWRYLPVALALVLPALLCLVGTWIHAKKQQRAEAEAAAQIVRVQVESILAQAWPVLDEVAELTPQPCAQALPLLRRWGTLNPYFRALILANERHIYCSSIVGEVDAELGDFRKWPIEGTPERWMFSVAGTPMAPDRPAILLGKPGAPGYSGAVALDGRYVLDLLNAVGTLGDYRLELIVGKGAPIQSDSWKADDAEVEPVYDEITRNDGRVALTINVRAPTASMMHAWQQLLWSYLPATLLIGAGLAFAAYRLQLNRLSFKEQLRRAMLANEFQVYYQPVYGQLTGQCEGAEALMRWNRPGVGFVRPDIFIAAAEAEGMIIPLTQHLLRLIERDMRSWTTPPDFHIGVNIAPEHLSSNVLVPDMQTFLANVAARRPLLVLEITERSLIQDSGQARRNIDALRAAGVRVAIDDFGTGHCSLSYLQKFPVDYLKIDKGFVQSILPTGEEAPVLDVIITLSHRLNLAVVAEGVETQVQFDYLTARGVAFIQGYLFARPMPAAEFMPWYAQHSPPGATSVVAGGAKVSMLTDTQPPAAPAA</sequence>
<dbReference type="InterPro" id="IPR001633">
    <property type="entry name" value="EAL_dom"/>
</dbReference>
<dbReference type="EMBL" id="CADILD010000001">
    <property type="protein sequence ID" value="CAB3831729.1"/>
    <property type="molecule type" value="Genomic_DNA"/>
</dbReference>
<keyword evidence="6 12" id="KW-0378">Hydrolase</keyword>
<accession>A0A6S7D4D6</accession>
<dbReference type="Proteomes" id="UP000494105">
    <property type="component" value="Unassembled WGS sequence"/>
</dbReference>
<evidence type="ECO:0000256" key="10">
    <source>
        <dbReference type="SAM" id="Phobius"/>
    </source>
</evidence>
<evidence type="ECO:0000256" key="8">
    <source>
        <dbReference type="ARBA" id="ARBA00023136"/>
    </source>
</evidence>
<dbReference type="InterPro" id="IPR024744">
    <property type="entry name" value="CSS-motif_dom"/>
</dbReference>
<evidence type="ECO:0000259" key="11">
    <source>
        <dbReference type="PROSITE" id="PS50883"/>
    </source>
</evidence>
<feature type="transmembrane region" description="Helical" evidence="10">
    <location>
        <begin position="15"/>
        <end position="35"/>
    </location>
</feature>
<feature type="domain" description="EAL" evidence="11">
    <location>
        <begin position="268"/>
        <end position="520"/>
    </location>
</feature>
<proteinExistence type="predicted"/>
<evidence type="ECO:0000256" key="7">
    <source>
        <dbReference type="ARBA" id="ARBA00022989"/>
    </source>
</evidence>
<dbReference type="InterPro" id="IPR050706">
    <property type="entry name" value="Cyclic-di-GMP_PDE-like"/>
</dbReference>
<gene>
    <name evidence="12" type="primary">pdeN</name>
    <name evidence="12" type="ORF">LMG1861_00805</name>
</gene>
<dbReference type="GO" id="GO:0005886">
    <property type="term" value="C:plasma membrane"/>
    <property type="evidence" value="ECO:0007669"/>
    <property type="project" value="UniProtKB-SubCell"/>
</dbReference>
<feature type="transmembrane region" description="Helical" evidence="10">
    <location>
        <begin position="243"/>
        <end position="262"/>
    </location>
</feature>
<keyword evidence="3" id="KW-1003">Cell membrane</keyword>
<dbReference type="Pfam" id="PF12792">
    <property type="entry name" value="CSS-motif"/>
    <property type="match status" value="1"/>
</dbReference>
<dbReference type="SMART" id="SM00052">
    <property type="entry name" value="EAL"/>
    <property type="match status" value="1"/>
</dbReference>
<protein>
    <recommendedName>
        <fullName evidence="2">cyclic-guanylate-specific phosphodiesterase</fullName>
        <ecNumber evidence="2">3.1.4.52</ecNumber>
    </recommendedName>
</protein>
<evidence type="ECO:0000256" key="6">
    <source>
        <dbReference type="ARBA" id="ARBA00022801"/>
    </source>
</evidence>
<evidence type="ECO:0000256" key="4">
    <source>
        <dbReference type="ARBA" id="ARBA00022636"/>
    </source>
</evidence>
<evidence type="ECO:0000256" key="9">
    <source>
        <dbReference type="ARBA" id="ARBA00034290"/>
    </source>
</evidence>
<dbReference type="InterPro" id="IPR035919">
    <property type="entry name" value="EAL_sf"/>
</dbReference>
<dbReference type="PANTHER" id="PTHR33121:SF81">
    <property type="entry name" value="CYCLIC DI-GMP PHOSPHODIESTERASE PDEB-RELATED"/>
    <property type="match status" value="1"/>
</dbReference>
<evidence type="ECO:0000256" key="5">
    <source>
        <dbReference type="ARBA" id="ARBA00022692"/>
    </source>
</evidence>
<dbReference type="Pfam" id="PF00563">
    <property type="entry name" value="EAL"/>
    <property type="match status" value="1"/>
</dbReference>
<dbReference type="Gene3D" id="3.20.20.450">
    <property type="entry name" value="EAL domain"/>
    <property type="match status" value="1"/>
</dbReference>